<feature type="transmembrane region" description="Helical" evidence="7">
    <location>
        <begin position="313"/>
        <end position="336"/>
    </location>
</feature>
<dbReference type="Pfam" id="PF05977">
    <property type="entry name" value="MFS_3"/>
    <property type="match status" value="1"/>
</dbReference>
<feature type="transmembrane region" description="Helical" evidence="7">
    <location>
        <begin position="376"/>
        <end position="397"/>
    </location>
</feature>
<comment type="subcellular location">
    <subcellularLocation>
        <location evidence="1">Cell membrane</location>
        <topology evidence="1">Multi-pass membrane protein</topology>
    </subcellularLocation>
</comment>
<dbReference type="CDD" id="cd06173">
    <property type="entry name" value="MFS_MefA_like"/>
    <property type="match status" value="1"/>
</dbReference>
<dbReference type="GO" id="GO:0022857">
    <property type="term" value="F:transmembrane transporter activity"/>
    <property type="evidence" value="ECO:0007669"/>
    <property type="project" value="InterPro"/>
</dbReference>
<keyword evidence="4 7" id="KW-0812">Transmembrane</keyword>
<name>A0A6J4VIK7_9BACT</name>
<feature type="domain" description="Major facilitator superfamily (MFS) profile" evidence="8">
    <location>
        <begin position="206"/>
        <end position="405"/>
    </location>
</feature>
<feature type="transmembrane region" description="Helical" evidence="7">
    <location>
        <begin position="143"/>
        <end position="166"/>
    </location>
</feature>
<dbReference type="PROSITE" id="PS50850">
    <property type="entry name" value="MFS"/>
    <property type="match status" value="1"/>
</dbReference>
<dbReference type="AlphaFoldDB" id="A0A6J4VIK7"/>
<dbReference type="InterPro" id="IPR010290">
    <property type="entry name" value="TM_effector"/>
</dbReference>
<dbReference type="GO" id="GO:0005886">
    <property type="term" value="C:plasma membrane"/>
    <property type="evidence" value="ECO:0007669"/>
    <property type="project" value="UniProtKB-SubCell"/>
</dbReference>
<evidence type="ECO:0000256" key="3">
    <source>
        <dbReference type="ARBA" id="ARBA00022475"/>
    </source>
</evidence>
<keyword evidence="2" id="KW-0813">Transport</keyword>
<organism evidence="9">
    <name type="scientific">uncultured Thermomicrobiales bacterium</name>
    <dbReference type="NCBI Taxonomy" id="1645740"/>
    <lineage>
        <taxon>Bacteria</taxon>
        <taxon>Pseudomonadati</taxon>
        <taxon>Thermomicrobiota</taxon>
        <taxon>Thermomicrobia</taxon>
        <taxon>Thermomicrobiales</taxon>
        <taxon>environmental samples</taxon>
    </lineage>
</organism>
<evidence type="ECO:0000256" key="5">
    <source>
        <dbReference type="ARBA" id="ARBA00022989"/>
    </source>
</evidence>
<keyword evidence="5 7" id="KW-1133">Transmembrane helix</keyword>
<feature type="transmembrane region" description="Helical" evidence="7">
    <location>
        <begin position="348"/>
        <end position="370"/>
    </location>
</feature>
<feature type="transmembrane region" description="Helical" evidence="7">
    <location>
        <begin position="106"/>
        <end position="122"/>
    </location>
</feature>
<dbReference type="InterPro" id="IPR036259">
    <property type="entry name" value="MFS_trans_sf"/>
</dbReference>
<accession>A0A6J4VIK7</accession>
<evidence type="ECO:0000313" key="9">
    <source>
        <dbReference type="EMBL" id="CAA9577392.1"/>
    </source>
</evidence>
<dbReference type="SUPFAM" id="SSF103473">
    <property type="entry name" value="MFS general substrate transporter"/>
    <property type="match status" value="1"/>
</dbReference>
<gene>
    <name evidence="9" type="ORF">AVDCRST_MAG49-4394</name>
</gene>
<dbReference type="InterPro" id="IPR020846">
    <property type="entry name" value="MFS_dom"/>
</dbReference>
<feature type="transmembrane region" description="Helical" evidence="7">
    <location>
        <begin position="290"/>
        <end position="307"/>
    </location>
</feature>
<dbReference type="PANTHER" id="PTHR23513">
    <property type="entry name" value="INTEGRAL MEMBRANE EFFLUX PROTEIN-RELATED"/>
    <property type="match status" value="1"/>
</dbReference>
<dbReference type="EMBL" id="CADCWG010000311">
    <property type="protein sequence ID" value="CAA9577392.1"/>
    <property type="molecule type" value="Genomic_DNA"/>
</dbReference>
<evidence type="ECO:0000256" key="4">
    <source>
        <dbReference type="ARBA" id="ARBA00022692"/>
    </source>
</evidence>
<feature type="transmembrane region" description="Helical" evidence="7">
    <location>
        <begin position="172"/>
        <end position="192"/>
    </location>
</feature>
<feature type="transmembrane region" description="Helical" evidence="7">
    <location>
        <begin position="213"/>
        <end position="238"/>
    </location>
</feature>
<evidence type="ECO:0000256" key="2">
    <source>
        <dbReference type="ARBA" id="ARBA00022448"/>
    </source>
</evidence>
<feature type="transmembrane region" description="Helical" evidence="7">
    <location>
        <begin position="80"/>
        <end position="100"/>
    </location>
</feature>
<dbReference type="Gene3D" id="1.20.1250.20">
    <property type="entry name" value="MFS general substrate transporter like domains"/>
    <property type="match status" value="1"/>
</dbReference>
<evidence type="ECO:0000259" key="8">
    <source>
        <dbReference type="PROSITE" id="PS50850"/>
    </source>
</evidence>
<protein>
    <submittedName>
        <fullName evidence="9">Uncharacterized MFS-type transporter</fullName>
    </submittedName>
</protein>
<feature type="transmembrane region" description="Helical" evidence="7">
    <location>
        <begin position="258"/>
        <end position="278"/>
    </location>
</feature>
<reference evidence="9" key="1">
    <citation type="submission" date="2020-02" db="EMBL/GenBank/DDBJ databases">
        <authorList>
            <person name="Meier V. D."/>
        </authorList>
    </citation>
    <scope>NUCLEOTIDE SEQUENCE</scope>
    <source>
        <strain evidence="9">AVDCRST_MAG49</strain>
    </source>
</reference>
<sequence length="405" mass="41524">MPARFAALRSRNFRLLWAGLLTSNVGTWMATTAQGWLVTEIAPDRAPFVLGLIAVAFAVPMLTLPPIGGAIADRVPRLRVLWAAQIGYLSLSATLTVLTFADLADVPVLVAYAFLTGVILAFDNPTRQALVPDLVPREALTSAISLNAAVFTGAALVGPAIAGALIPVVGVGGVFAANTVSYLAVLLALGRVRGIPQRSGRPVTGSVLSTVRAGFAYVARTPLVGTLLLLSLATGLFGRSYGPLLAVFARDVFQVGSVAFGFLVAAPGLGTLAGSLGLAARGEVRRRGRVVHVAALLLAAMLGLFAATDRYALALPALALAGFCATIGSALTATLIQLEVPGELRGRVMSLYTLTLIGVPSLGALFTGWLGDQVGVRPAVGANAVLAALLAAGTFAASRSLRRAA</sequence>
<feature type="transmembrane region" description="Helical" evidence="7">
    <location>
        <begin position="45"/>
        <end position="68"/>
    </location>
</feature>
<proteinExistence type="predicted"/>
<evidence type="ECO:0000256" key="6">
    <source>
        <dbReference type="ARBA" id="ARBA00023136"/>
    </source>
</evidence>
<evidence type="ECO:0000256" key="1">
    <source>
        <dbReference type="ARBA" id="ARBA00004651"/>
    </source>
</evidence>
<keyword evidence="6 7" id="KW-0472">Membrane</keyword>
<keyword evidence="3" id="KW-1003">Cell membrane</keyword>
<evidence type="ECO:0000256" key="7">
    <source>
        <dbReference type="SAM" id="Phobius"/>
    </source>
</evidence>
<dbReference type="PANTHER" id="PTHR23513:SF11">
    <property type="entry name" value="STAPHYLOFERRIN A TRANSPORTER"/>
    <property type="match status" value="1"/>
</dbReference>